<sequence length="101" mass="11540">LSSQSRLTGVSGVVWNHSYYDTKKWMGMLKETIGEDLTLIETSKINVPRLSIVATIVNSPVLQPYVFRNYEPPAGRDSHYRGSTGHYLWKAVQVYLHYLIP</sequence>
<dbReference type="PANTHER" id="PTHR24185:SF1">
    <property type="entry name" value="CALCIUM-INDEPENDENT PHOSPHOLIPASE A2-GAMMA"/>
    <property type="match status" value="1"/>
</dbReference>
<dbReference type="GO" id="GO:0019369">
    <property type="term" value="P:arachidonate metabolic process"/>
    <property type="evidence" value="ECO:0007669"/>
    <property type="project" value="TreeGrafter"/>
</dbReference>
<proteinExistence type="predicted"/>
<name>A0A2G9TJ09_TELCI</name>
<evidence type="ECO:0000256" key="1">
    <source>
        <dbReference type="ARBA" id="ARBA00022801"/>
    </source>
</evidence>
<protein>
    <submittedName>
        <fullName evidence="3">Uncharacterized protein</fullName>
    </submittedName>
</protein>
<organism evidence="3 4">
    <name type="scientific">Teladorsagia circumcincta</name>
    <name type="common">Brown stomach worm</name>
    <name type="synonym">Ostertagia circumcincta</name>
    <dbReference type="NCBI Taxonomy" id="45464"/>
    <lineage>
        <taxon>Eukaryota</taxon>
        <taxon>Metazoa</taxon>
        <taxon>Ecdysozoa</taxon>
        <taxon>Nematoda</taxon>
        <taxon>Chromadorea</taxon>
        <taxon>Rhabditida</taxon>
        <taxon>Rhabditina</taxon>
        <taxon>Rhabditomorpha</taxon>
        <taxon>Strongyloidea</taxon>
        <taxon>Trichostrongylidae</taxon>
        <taxon>Teladorsagia</taxon>
    </lineage>
</organism>
<dbReference type="Gene3D" id="3.40.1090.10">
    <property type="entry name" value="Cytosolic phospholipase A2 catalytic domain"/>
    <property type="match status" value="1"/>
</dbReference>
<keyword evidence="2" id="KW-0442">Lipid degradation</keyword>
<evidence type="ECO:0000313" key="4">
    <source>
        <dbReference type="Proteomes" id="UP000230423"/>
    </source>
</evidence>
<gene>
    <name evidence="3" type="ORF">TELCIR_20622</name>
</gene>
<dbReference type="PANTHER" id="PTHR24185">
    <property type="entry name" value="CALCIUM-INDEPENDENT PHOSPHOLIPASE A2-GAMMA"/>
    <property type="match status" value="1"/>
</dbReference>
<dbReference type="AlphaFoldDB" id="A0A2G9TJ09"/>
<dbReference type="SUPFAM" id="SSF52151">
    <property type="entry name" value="FabD/lysophospholipase-like"/>
    <property type="match status" value="1"/>
</dbReference>
<dbReference type="GO" id="GO:0047499">
    <property type="term" value="F:calcium-independent phospholipase A2 activity"/>
    <property type="evidence" value="ECO:0007669"/>
    <property type="project" value="TreeGrafter"/>
</dbReference>
<keyword evidence="4" id="KW-1185">Reference proteome</keyword>
<dbReference type="InterPro" id="IPR016035">
    <property type="entry name" value="Acyl_Trfase/lysoPLipase"/>
</dbReference>
<dbReference type="GO" id="GO:0016020">
    <property type="term" value="C:membrane"/>
    <property type="evidence" value="ECO:0007669"/>
    <property type="project" value="TreeGrafter"/>
</dbReference>
<dbReference type="Proteomes" id="UP000230423">
    <property type="component" value="Unassembled WGS sequence"/>
</dbReference>
<evidence type="ECO:0000256" key="2">
    <source>
        <dbReference type="ARBA" id="ARBA00022963"/>
    </source>
</evidence>
<dbReference type="GO" id="GO:0016042">
    <property type="term" value="P:lipid catabolic process"/>
    <property type="evidence" value="ECO:0007669"/>
    <property type="project" value="UniProtKB-KW"/>
</dbReference>
<accession>A0A2G9TJ09</accession>
<dbReference type="OrthoDB" id="14252at2759"/>
<reference evidence="3 4" key="1">
    <citation type="submission" date="2015-09" db="EMBL/GenBank/DDBJ databases">
        <title>Draft genome of the parasitic nematode Teladorsagia circumcincta isolate WARC Sus (inbred).</title>
        <authorList>
            <person name="Mitreva M."/>
        </authorList>
    </citation>
    <scope>NUCLEOTIDE SEQUENCE [LARGE SCALE GENOMIC DNA]</scope>
    <source>
        <strain evidence="3 4">S</strain>
    </source>
</reference>
<keyword evidence="2" id="KW-0443">Lipid metabolism</keyword>
<dbReference type="EMBL" id="KZ362992">
    <property type="protein sequence ID" value="PIO57957.1"/>
    <property type="molecule type" value="Genomic_DNA"/>
</dbReference>
<keyword evidence="1" id="KW-0378">Hydrolase</keyword>
<feature type="non-terminal residue" evidence="3">
    <location>
        <position position="1"/>
    </location>
</feature>
<evidence type="ECO:0000313" key="3">
    <source>
        <dbReference type="EMBL" id="PIO57957.1"/>
    </source>
</evidence>